<name>A0A0A8UNZ0_LEGHA</name>
<organism evidence="2 3">
    <name type="scientific">Legionella hackeliae</name>
    <dbReference type="NCBI Taxonomy" id="449"/>
    <lineage>
        <taxon>Bacteria</taxon>
        <taxon>Pseudomonadati</taxon>
        <taxon>Pseudomonadota</taxon>
        <taxon>Gammaproteobacteria</taxon>
        <taxon>Legionellales</taxon>
        <taxon>Legionellaceae</taxon>
        <taxon>Legionella</taxon>
    </lineage>
</organism>
<evidence type="ECO:0000313" key="3">
    <source>
        <dbReference type="Proteomes" id="UP000032803"/>
    </source>
</evidence>
<dbReference type="KEGG" id="lha:LHA_1524"/>
<dbReference type="Pfam" id="PF13449">
    <property type="entry name" value="Phytase-like"/>
    <property type="match status" value="1"/>
</dbReference>
<protein>
    <recommendedName>
        <fullName evidence="1">Phytase-like domain-containing protein</fullName>
    </recommendedName>
</protein>
<reference evidence="3" key="1">
    <citation type="submission" date="2014-09" db="EMBL/GenBank/DDBJ databases">
        <authorList>
            <person name="Gomez-Valero L."/>
        </authorList>
    </citation>
    <scope>NUCLEOTIDE SEQUENCE [LARGE SCALE GENOMIC DNA]</scope>
    <source>
        <strain evidence="3">ATCC35250</strain>
    </source>
</reference>
<dbReference type="Proteomes" id="UP000032803">
    <property type="component" value="Chromosome I"/>
</dbReference>
<keyword evidence="3" id="KW-1185">Reference proteome</keyword>
<dbReference type="STRING" id="449.LHA_1524"/>
<dbReference type="EMBL" id="LN681225">
    <property type="protein sequence ID" value="CEK10565.1"/>
    <property type="molecule type" value="Genomic_DNA"/>
</dbReference>
<proteinExistence type="predicted"/>
<dbReference type="OrthoDB" id="384721at2"/>
<feature type="domain" description="Phytase-like" evidence="1">
    <location>
        <begin position="51"/>
        <end position="337"/>
    </location>
</feature>
<dbReference type="RefSeq" id="WP_082060313.1">
    <property type="nucleotide sequence ID" value="NZ_LN681225.1"/>
</dbReference>
<accession>A0A0A8UNZ0</accession>
<sequence>MRTVYWFLLFVIWLPFSANAINVALPNGIVKFTLKSPDSLGTTAAQQSLAIGGFSGLRFLKSTTDGKLLFLTHTDRGPNTESFKKNGVVIRPFMLPKFTPRLVVLEANLTTKTMTIVRQIKLKDFAGKLLTGLPRQKSQENPVNLYGQPLAFDKLGMDLEGIDIAGDGGYWMVDEYGPSIIHFSSQGKLVDWFQPGKGLPELIKKRKLNRGFEGIALHGQTAFAILQSPISNEKVLPIIEFDIKKRQTTKVYFYKPDEQSARIGDMVALDTYHFLVIEQTKKNKKIFLINLLNTNKNKIVSKQLIVNLHNLGVKEDKIEGITLVGLNHIAIITDNDFALTGTLIQKTGKATFKKEYSTLYLIPLPAVLKNKLN</sequence>
<dbReference type="PATRIC" id="fig|449.7.peg.744"/>
<dbReference type="AlphaFoldDB" id="A0A0A8UNZ0"/>
<dbReference type="PANTHER" id="PTHR37957">
    <property type="entry name" value="BLR7070 PROTEIN"/>
    <property type="match status" value="1"/>
</dbReference>
<dbReference type="InterPro" id="IPR027372">
    <property type="entry name" value="Phytase-like_dom"/>
</dbReference>
<gene>
    <name evidence="2" type="ORF">LHA_1524</name>
</gene>
<dbReference type="PANTHER" id="PTHR37957:SF1">
    <property type="entry name" value="PHYTASE-LIKE DOMAIN-CONTAINING PROTEIN"/>
    <property type="match status" value="1"/>
</dbReference>
<evidence type="ECO:0000259" key="1">
    <source>
        <dbReference type="Pfam" id="PF13449"/>
    </source>
</evidence>
<evidence type="ECO:0000313" key="2">
    <source>
        <dbReference type="EMBL" id="CEK10565.1"/>
    </source>
</evidence>
<dbReference type="HOGENOM" id="CLU_024928_0_0_6"/>